<evidence type="ECO:0000256" key="1">
    <source>
        <dbReference type="SAM" id="SignalP"/>
    </source>
</evidence>
<evidence type="ECO:0000313" key="3">
    <source>
        <dbReference type="Proteomes" id="UP000053237"/>
    </source>
</evidence>
<evidence type="ECO:0000313" key="2">
    <source>
        <dbReference type="EMBL" id="CCI11738.1"/>
    </source>
</evidence>
<name>A0A024FX29_9STRA</name>
<dbReference type="Gene3D" id="2.40.70.10">
    <property type="entry name" value="Acid Proteases"/>
    <property type="match status" value="1"/>
</dbReference>
<keyword evidence="1" id="KW-0732">Signal</keyword>
<accession>A0A024FX29</accession>
<feature type="signal peptide" evidence="1">
    <location>
        <begin position="1"/>
        <end position="19"/>
    </location>
</feature>
<protein>
    <recommendedName>
        <fullName evidence="4">Peptidase A1 domain-containing protein</fullName>
    </recommendedName>
</protein>
<proteinExistence type="predicted"/>
<keyword evidence="3" id="KW-1185">Reference proteome</keyword>
<gene>
    <name evidence="2" type="ORF">BN9_133850</name>
</gene>
<dbReference type="EMBL" id="CAIX01001796">
    <property type="protein sequence ID" value="CCI11738.1"/>
    <property type="molecule type" value="Genomic_DNA"/>
</dbReference>
<dbReference type="AlphaFoldDB" id="A0A024FX29"/>
<sequence>MMAVKKLVWLYVAFHYSNALTIRLVLDKKDKVDRSSVKVLIPQPKTTDNHMKDTLLGLTQADATKIDEFKSLEEAKNEYDYKLFSFNLFKSGGKSSQERNVVMEWAANDPSPTLTLTTTEEVDNREWGNYHLIPNDNAGLHIGPFEFTYDIADDQSHLEGDEPVYFDFSDVVSYFPEWAFNELVAHYGKRIKQSLISCDLFTRPNPPIFVFKENGDPVFRFSEANYIIRESDRKCYLAARLSKNDEWVIGATLSRTNGIAFQKDGNSEKYIIAFVTPSKQLAARIL</sequence>
<organism evidence="2 3">
    <name type="scientific">Albugo candida</name>
    <dbReference type="NCBI Taxonomy" id="65357"/>
    <lineage>
        <taxon>Eukaryota</taxon>
        <taxon>Sar</taxon>
        <taxon>Stramenopiles</taxon>
        <taxon>Oomycota</taxon>
        <taxon>Peronosporomycetes</taxon>
        <taxon>Albuginales</taxon>
        <taxon>Albuginaceae</taxon>
        <taxon>Albugo</taxon>
    </lineage>
</organism>
<reference evidence="2 3" key="1">
    <citation type="submission" date="2012-05" db="EMBL/GenBank/DDBJ databases">
        <title>Recombination and specialization in a pathogen metapopulation.</title>
        <authorList>
            <person name="Gardiner A."/>
            <person name="Kemen E."/>
            <person name="Schultz-Larsen T."/>
            <person name="MacLean D."/>
            <person name="Van Oosterhout C."/>
            <person name="Jones J.D.G."/>
        </authorList>
    </citation>
    <scope>NUCLEOTIDE SEQUENCE [LARGE SCALE GENOMIC DNA]</scope>
    <source>
        <strain evidence="2 3">Ac Nc2</strain>
    </source>
</reference>
<feature type="chain" id="PRO_5001529162" description="Peptidase A1 domain-containing protein" evidence="1">
    <location>
        <begin position="20"/>
        <end position="286"/>
    </location>
</feature>
<dbReference type="InParanoid" id="A0A024FX29"/>
<dbReference type="SUPFAM" id="SSF50630">
    <property type="entry name" value="Acid proteases"/>
    <property type="match status" value="1"/>
</dbReference>
<dbReference type="Proteomes" id="UP000053237">
    <property type="component" value="Unassembled WGS sequence"/>
</dbReference>
<evidence type="ECO:0008006" key="4">
    <source>
        <dbReference type="Google" id="ProtNLM"/>
    </source>
</evidence>
<comment type="caution">
    <text evidence="2">The sequence shown here is derived from an EMBL/GenBank/DDBJ whole genome shotgun (WGS) entry which is preliminary data.</text>
</comment>
<dbReference type="InterPro" id="IPR021109">
    <property type="entry name" value="Peptidase_aspartic_dom_sf"/>
</dbReference>